<protein>
    <submittedName>
        <fullName evidence="2">Uncharacterized protein</fullName>
    </submittedName>
</protein>
<feature type="compositionally biased region" description="Basic and acidic residues" evidence="1">
    <location>
        <begin position="75"/>
        <end position="84"/>
    </location>
</feature>
<proteinExistence type="predicted"/>
<feature type="compositionally biased region" description="Polar residues" evidence="1">
    <location>
        <begin position="87"/>
        <end position="104"/>
    </location>
</feature>
<dbReference type="EMBL" id="AZIL01002133">
    <property type="protein sequence ID" value="EWM22614.1"/>
    <property type="molecule type" value="Genomic_DNA"/>
</dbReference>
<feature type="compositionally biased region" description="Basic and acidic residues" evidence="1">
    <location>
        <begin position="128"/>
        <end position="137"/>
    </location>
</feature>
<name>W7TPF9_9STRA</name>
<dbReference type="AlphaFoldDB" id="W7TPF9"/>
<evidence type="ECO:0000313" key="2">
    <source>
        <dbReference type="EMBL" id="EWM22614.1"/>
    </source>
</evidence>
<dbReference type="Proteomes" id="UP000019335">
    <property type="component" value="Unassembled WGS sequence"/>
</dbReference>
<evidence type="ECO:0000313" key="3">
    <source>
        <dbReference type="Proteomes" id="UP000019335"/>
    </source>
</evidence>
<gene>
    <name evidence="2" type="ORF">Naga_100528g1</name>
</gene>
<feature type="compositionally biased region" description="Basic and acidic residues" evidence="1">
    <location>
        <begin position="105"/>
        <end position="117"/>
    </location>
</feature>
<feature type="region of interest" description="Disordered" evidence="1">
    <location>
        <begin position="75"/>
        <end position="137"/>
    </location>
</feature>
<accession>W7TPF9</accession>
<organism evidence="2 3">
    <name type="scientific">Nannochloropsis gaditana</name>
    <dbReference type="NCBI Taxonomy" id="72520"/>
    <lineage>
        <taxon>Eukaryota</taxon>
        <taxon>Sar</taxon>
        <taxon>Stramenopiles</taxon>
        <taxon>Ochrophyta</taxon>
        <taxon>Eustigmatophyceae</taxon>
        <taxon>Eustigmatales</taxon>
        <taxon>Monodopsidaceae</taxon>
        <taxon>Nannochloropsis</taxon>
    </lineage>
</organism>
<comment type="caution">
    <text evidence="2">The sequence shown here is derived from an EMBL/GenBank/DDBJ whole genome shotgun (WGS) entry which is preliminary data.</text>
</comment>
<keyword evidence="3" id="KW-1185">Reference proteome</keyword>
<sequence length="137" mass="15150">MPRTWCWSWRSGRGRGPGRRGRGTLSGCCTMTRSGCCGPRRGTRTWGVGGIRFGKFRADCGNWCLRTSRRNAGADTRRCPREEGWSTLAQPSSEGWSTLAQRSSEGGREGGGRKGGVEVRLGGRGRRWRETPEDTLQ</sequence>
<reference evidence="2 3" key="1">
    <citation type="journal article" date="2014" name="Mol. Plant">
        <title>Chromosome Scale Genome Assembly and Transcriptome Profiling of Nannochloropsis gaditana in Nitrogen Depletion.</title>
        <authorList>
            <person name="Corteggiani Carpinelli E."/>
            <person name="Telatin A."/>
            <person name="Vitulo N."/>
            <person name="Forcato C."/>
            <person name="D'Angelo M."/>
            <person name="Schiavon R."/>
            <person name="Vezzi A."/>
            <person name="Giacometti G.M."/>
            <person name="Morosinotto T."/>
            <person name="Valle G."/>
        </authorList>
    </citation>
    <scope>NUCLEOTIDE SEQUENCE [LARGE SCALE GENOMIC DNA]</scope>
    <source>
        <strain evidence="2 3">B-31</strain>
    </source>
</reference>
<evidence type="ECO:0000256" key="1">
    <source>
        <dbReference type="SAM" id="MobiDB-lite"/>
    </source>
</evidence>